<dbReference type="CDD" id="cd00118">
    <property type="entry name" value="LysM"/>
    <property type="match status" value="1"/>
</dbReference>
<feature type="domain" description="LysM" evidence="2">
    <location>
        <begin position="214"/>
        <end position="262"/>
    </location>
</feature>
<dbReference type="Pfam" id="PF23446">
    <property type="entry name" value="LysM1_NFP_LYK"/>
    <property type="match status" value="1"/>
</dbReference>
<dbReference type="InterPro" id="IPR052611">
    <property type="entry name" value="Plant_RLK_LysM"/>
</dbReference>
<evidence type="ECO:0000313" key="4">
    <source>
        <dbReference type="Proteomes" id="UP001415857"/>
    </source>
</evidence>
<keyword evidence="4" id="KW-1185">Reference proteome</keyword>
<keyword evidence="1" id="KW-0472">Membrane</keyword>
<feature type="transmembrane region" description="Helical" evidence="1">
    <location>
        <begin position="302"/>
        <end position="326"/>
    </location>
</feature>
<dbReference type="Gene3D" id="3.10.350.10">
    <property type="entry name" value="LysM domain"/>
    <property type="match status" value="1"/>
</dbReference>
<dbReference type="PANTHER" id="PTHR45927:SF13">
    <property type="entry name" value="PROTEIN LYK2"/>
    <property type="match status" value="1"/>
</dbReference>
<dbReference type="AlphaFoldDB" id="A0AAP0R7C5"/>
<dbReference type="InterPro" id="IPR056563">
    <property type="entry name" value="LysM3_LYK4_5"/>
</dbReference>
<keyword evidence="1" id="KW-1133">Transmembrane helix</keyword>
<gene>
    <name evidence="3" type="ORF">L1049_003210</name>
</gene>
<dbReference type="InterPro" id="IPR056562">
    <property type="entry name" value="LysM2_CERK1_LYK3_4_5"/>
</dbReference>
<name>A0AAP0R7C5_LIQFO</name>
<evidence type="ECO:0000259" key="2">
    <source>
        <dbReference type="PROSITE" id="PS51782"/>
    </source>
</evidence>
<dbReference type="InterPro" id="IPR056561">
    <property type="entry name" value="NFP_LYK_LysM1"/>
</dbReference>
<dbReference type="InterPro" id="IPR036779">
    <property type="entry name" value="LysM_dom_sf"/>
</dbReference>
<protein>
    <recommendedName>
        <fullName evidence="2">LysM domain-containing protein</fullName>
    </recommendedName>
</protein>
<dbReference type="SMART" id="SM00257">
    <property type="entry name" value="LysM"/>
    <property type="match status" value="1"/>
</dbReference>
<dbReference type="EMBL" id="JBBPBK010000013">
    <property type="protein sequence ID" value="KAK9272832.1"/>
    <property type="molecule type" value="Genomic_DNA"/>
</dbReference>
<evidence type="ECO:0000256" key="1">
    <source>
        <dbReference type="SAM" id="Phobius"/>
    </source>
</evidence>
<dbReference type="Proteomes" id="UP001415857">
    <property type="component" value="Unassembled WGS sequence"/>
</dbReference>
<keyword evidence="1" id="KW-0812">Transmembrane</keyword>
<dbReference type="PANTHER" id="PTHR45927">
    <property type="entry name" value="LYSM-DOMAIN RECEPTOR-LIKE KINASE-RELATED"/>
    <property type="match status" value="1"/>
</dbReference>
<comment type="caution">
    <text evidence="3">The sequence shown here is derived from an EMBL/GenBank/DDBJ whole genome shotgun (WGS) entry which is preliminary data.</text>
</comment>
<dbReference type="PROSITE" id="PS51782">
    <property type="entry name" value="LYSM"/>
    <property type="match status" value="1"/>
</dbReference>
<dbReference type="SUPFAM" id="SSF54106">
    <property type="entry name" value="LysM domain"/>
    <property type="match status" value="1"/>
</dbReference>
<dbReference type="Pfam" id="PF23473">
    <property type="entry name" value="LysM3_LYK4_5"/>
    <property type="match status" value="1"/>
</dbReference>
<organism evidence="3 4">
    <name type="scientific">Liquidambar formosana</name>
    <name type="common">Formosan gum</name>
    <dbReference type="NCBI Taxonomy" id="63359"/>
    <lineage>
        <taxon>Eukaryota</taxon>
        <taxon>Viridiplantae</taxon>
        <taxon>Streptophyta</taxon>
        <taxon>Embryophyta</taxon>
        <taxon>Tracheophyta</taxon>
        <taxon>Spermatophyta</taxon>
        <taxon>Magnoliopsida</taxon>
        <taxon>eudicotyledons</taxon>
        <taxon>Gunneridae</taxon>
        <taxon>Pentapetalae</taxon>
        <taxon>Saxifragales</taxon>
        <taxon>Altingiaceae</taxon>
        <taxon>Liquidambar</taxon>
    </lineage>
</organism>
<reference evidence="3 4" key="1">
    <citation type="journal article" date="2024" name="Plant J.">
        <title>Genome sequences and population genomics reveal climatic adaptation and genomic divergence between two closely related sweetgum species.</title>
        <authorList>
            <person name="Xu W.Q."/>
            <person name="Ren C.Q."/>
            <person name="Zhang X.Y."/>
            <person name="Comes H.P."/>
            <person name="Liu X.H."/>
            <person name="Li Y.G."/>
            <person name="Kettle C.J."/>
            <person name="Jalonen R."/>
            <person name="Gaisberger H."/>
            <person name="Ma Y.Z."/>
            <person name="Qiu Y.X."/>
        </authorList>
    </citation>
    <scope>NUCLEOTIDE SEQUENCE [LARGE SCALE GENOMIC DNA]</scope>
    <source>
        <strain evidence="3">Hangzhou</strain>
    </source>
</reference>
<dbReference type="Pfam" id="PF23472">
    <property type="entry name" value="LysM2_CERK1_LYK3_4_5"/>
    <property type="match status" value="1"/>
</dbReference>
<sequence>MDPKYSPSQSEKALHFFIGLSCREVCTHMAKAALISKLYLRALVFFTWVSVAVLGHNLLSCETTSPDAYGYHCNANGSLQDQCGTYVVLRTNSYYSSLFNLSNFLGINRFVIADTNGFSPDTEFLPKDQPLLIPIDCNCDGGFFQAELTKTTIEGESFYGIAESLEGLTTCRAIQEKNPSVSPWGLADKVRLLIPLRCACPSSSEGSTQTRLLLSYPVGEGDTISSLASTFNTTPEAIISANNRSGGTLKQNSLVPVSTLLIPLKSEPILLAKPREPSLGFSSSSIPVIQSPHKKHSKMWNVGVYIAFSGVALGVSIAIAAAFLLIQWKKKKQIACQTGDLELQQLSLSVRTTSEKKVSFEGSQDTLDGQIIETTPHKMLVETYTVEELRRATEDFNSSNLIEGSVFHGRLNGKNLAIKRTQAETISKIEFGLFHDAIHHHPNITEAFRIMFE</sequence>
<dbReference type="InterPro" id="IPR018392">
    <property type="entry name" value="LysM"/>
</dbReference>
<accession>A0AAP0R7C5</accession>
<proteinExistence type="predicted"/>
<evidence type="ECO:0000313" key="3">
    <source>
        <dbReference type="EMBL" id="KAK9272832.1"/>
    </source>
</evidence>